<evidence type="ECO:0000313" key="3">
    <source>
        <dbReference type="Proteomes" id="UP000515570"/>
    </source>
</evidence>
<proteinExistence type="predicted"/>
<reference evidence="2 3" key="1">
    <citation type="submission" date="2020-07" db="EMBL/GenBank/DDBJ databases">
        <title>non toxigenic Corynebacterium sp. nov from a clinical source.</title>
        <authorList>
            <person name="Bernier A.-M."/>
            <person name="Bernard K."/>
        </authorList>
    </citation>
    <scope>NUCLEOTIDE SEQUENCE [LARGE SCALE GENOMIC DNA]</scope>
    <source>
        <strain evidence="3">NML 93-0612</strain>
    </source>
</reference>
<evidence type="ECO:0000256" key="1">
    <source>
        <dbReference type="SAM" id="MobiDB-lite"/>
    </source>
</evidence>
<protein>
    <submittedName>
        <fullName evidence="2">Uncharacterized protein</fullName>
    </submittedName>
</protein>
<gene>
    <name evidence="2" type="ORF">HW450_09005</name>
</gene>
<feature type="region of interest" description="Disordered" evidence="1">
    <location>
        <begin position="1"/>
        <end position="24"/>
    </location>
</feature>
<dbReference type="AlphaFoldDB" id="A0A7G5FD09"/>
<organism evidence="2 3">
    <name type="scientific">Corynebacterium hindlerae</name>
    <dbReference type="NCBI Taxonomy" id="699041"/>
    <lineage>
        <taxon>Bacteria</taxon>
        <taxon>Bacillati</taxon>
        <taxon>Actinomycetota</taxon>
        <taxon>Actinomycetes</taxon>
        <taxon>Mycobacteriales</taxon>
        <taxon>Corynebacteriaceae</taxon>
        <taxon>Corynebacterium</taxon>
    </lineage>
</organism>
<keyword evidence="3" id="KW-1185">Reference proteome</keyword>
<dbReference type="EMBL" id="CP059833">
    <property type="protein sequence ID" value="QMV84500.1"/>
    <property type="molecule type" value="Genomic_DNA"/>
</dbReference>
<dbReference type="Proteomes" id="UP000515570">
    <property type="component" value="Chromosome"/>
</dbReference>
<accession>A0A7G5FD09</accession>
<evidence type="ECO:0000313" key="2">
    <source>
        <dbReference type="EMBL" id="QMV84500.1"/>
    </source>
</evidence>
<sequence>MKLISRPNRPATLPRDFPQLPAGTHTSAALRAATERWSDNSSSTTAALHDSHRRLVATINQLRSADQRFSEQVNAAY</sequence>
<name>A0A7G5FD09_9CORY</name>
<dbReference type="RefSeq" id="WP_182385309.1">
    <property type="nucleotide sequence ID" value="NZ_CP059833.1"/>
</dbReference>